<dbReference type="NCBIfam" id="NF009232">
    <property type="entry name" value="PRK12582.1"/>
    <property type="match status" value="1"/>
</dbReference>
<dbReference type="InterPro" id="IPR000873">
    <property type="entry name" value="AMP-dep_synth/lig_dom"/>
</dbReference>
<keyword evidence="3" id="KW-1185">Reference proteome</keyword>
<gene>
    <name evidence="2" type="ORF">GCM10007933_31680</name>
</gene>
<protein>
    <submittedName>
        <fullName evidence="2">Feruloyl-CoA synthase</fullName>
    </submittedName>
</protein>
<dbReference type="PANTHER" id="PTHR24096:SF420">
    <property type="entry name" value="LONG-CHAIN-FATTY-ACID--COA LIGASE-RELATED"/>
    <property type="match status" value="1"/>
</dbReference>
<evidence type="ECO:0000313" key="2">
    <source>
        <dbReference type="EMBL" id="GLT23700.1"/>
    </source>
</evidence>
<dbReference type="Gene3D" id="3.40.50.12780">
    <property type="entry name" value="N-terminal domain of ligase-like"/>
    <property type="match status" value="1"/>
</dbReference>
<reference evidence="3" key="1">
    <citation type="journal article" date="2019" name="Int. J. Syst. Evol. Microbiol.">
        <title>The Global Catalogue of Microorganisms (GCM) 10K type strain sequencing project: providing services to taxonomists for standard genome sequencing and annotation.</title>
        <authorList>
            <consortium name="The Broad Institute Genomics Platform"/>
            <consortium name="The Broad Institute Genome Sequencing Center for Infectious Disease"/>
            <person name="Wu L."/>
            <person name="Ma J."/>
        </authorList>
    </citation>
    <scope>NUCLEOTIDE SEQUENCE [LARGE SCALE GENOMIC DNA]</scope>
    <source>
        <strain evidence="3">NBRC 102407</strain>
    </source>
</reference>
<dbReference type="EMBL" id="BSPX01000057">
    <property type="protein sequence ID" value="GLT23700.1"/>
    <property type="molecule type" value="Genomic_DNA"/>
</dbReference>
<accession>A0ABQ6FG30</accession>
<sequence>MTTIIRDPGRLFAPATVMVEHRADGSRILRSPMTLGAVPARLGDHLERWAAEAPERTFIAERGADGEWARVSYAEALARVRAVATWLLGQNLSVERPVVVLSDNSVEHAILMLAAMHIGVPVSAISQAYSLVSKDFAKLKSNIEHITPGVIFVEHHARFAPALAAIAPLHDGVVVAGTAGGAGEGAVPFAALLERTDAAAVDAAYAQVNGHTIAKFLFTSGSVGAPKAVINTQHMICSNQQAKAQIWPFLEAQPPVIVDWLPWSHTFGSNHNFNMVLRNGGTLYLDAGKPVPGALFETSLKNLREVSPTVYLNVPRGFDMLVSALHEDAGLREAFFKNLQVIFYAAAALPQHLYDELNRLSLETLGFQVPLVSGWGSTETAPLCTDSHFAPERSGVIGIPIPGTELKLVPSADKMEVRVRGHNVMPGYWKLPELSKAAFDEEGFYKIGDAVEFVDPTKPQKGLLFDGRVGEDFKLVTGTWVHVGALRMKGLDALVPVAQDIVVTGHDRDEIGFLIFPNIPELRKLSANLPADASVEELLHQPSVRAMVARGLARLKKEGGGSAGSAARAMLLVEPPSIDAGEITDKGYINQRLVLTRRADLVLRLHADEPDHSVILPAGAA</sequence>
<organism evidence="2 3">
    <name type="scientific">Zoogloea oryzae</name>
    <dbReference type="NCBI Taxonomy" id="310767"/>
    <lineage>
        <taxon>Bacteria</taxon>
        <taxon>Pseudomonadati</taxon>
        <taxon>Pseudomonadota</taxon>
        <taxon>Betaproteobacteria</taxon>
        <taxon>Rhodocyclales</taxon>
        <taxon>Zoogloeaceae</taxon>
        <taxon>Zoogloea</taxon>
    </lineage>
</organism>
<dbReference type="CDD" id="cd05921">
    <property type="entry name" value="FCS"/>
    <property type="match status" value="1"/>
</dbReference>
<evidence type="ECO:0000313" key="3">
    <source>
        <dbReference type="Proteomes" id="UP001157167"/>
    </source>
</evidence>
<dbReference type="PANTHER" id="PTHR24096">
    <property type="entry name" value="LONG-CHAIN-FATTY-ACID--COA LIGASE"/>
    <property type="match status" value="1"/>
</dbReference>
<evidence type="ECO:0000259" key="1">
    <source>
        <dbReference type="Pfam" id="PF00501"/>
    </source>
</evidence>
<dbReference type="InterPro" id="IPR042099">
    <property type="entry name" value="ANL_N_sf"/>
</dbReference>
<name>A0ABQ6FG30_9RHOO</name>
<comment type="caution">
    <text evidence="2">The sequence shown here is derived from an EMBL/GenBank/DDBJ whole genome shotgun (WGS) entry which is preliminary data.</text>
</comment>
<dbReference type="RefSeq" id="WP_284188885.1">
    <property type="nucleotide sequence ID" value="NZ_BSPX01000057.1"/>
</dbReference>
<feature type="domain" description="AMP-dependent synthetase/ligase" evidence="1">
    <location>
        <begin position="46"/>
        <end position="429"/>
    </location>
</feature>
<dbReference type="SUPFAM" id="SSF56801">
    <property type="entry name" value="Acetyl-CoA synthetase-like"/>
    <property type="match status" value="1"/>
</dbReference>
<proteinExistence type="predicted"/>
<dbReference type="Pfam" id="PF00501">
    <property type="entry name" value="AMP-binding"/>
    <property type="match status" value="1"/>
</dbReference>
<dbReference type="Proteomes" id="UP001157167">
    <property type="component" value="Unassembled WGS sequence"/>
</dbReference>